<keyword evidence="4" id="KW-0285">Flavoprotein</keyword>
<dbReference type="PANTHER" id="PTHR30040:SF2">
    <property type="entry name" value="FAD:PROTEIN FMN TRANSFERASE"/>
    <property type="match status" value="1"/>
</dbReference>
<evidence type="ECO:0000256" key="2">
    <source>
        <dbReference type="ARBA" id="ARBA00011955"/>
    </source>
</evidence>
<dbReference type="Gene3D" id="3.10.520.10">
    <property type="entry name" value="ApbE-like domains"/>
    <property type="match status" value="1"/>
</dbReference>
<keyword evidence="5 11" id="KW-0808">Transferase</keyword>
<dbReference type="InterPro" id="IPR024932">
    <property type="entry name" value="ApbE"/>
</dbReference>
<dbReference type="InterPro" id="IPR003374">
    <property type="entry name" value="ApbE-like_sf"/>
</dbReference>
<evidence type="ECO:0000256" key="4">
    <source>
        <dbReference type="ARBA" id="ARBA00022630"/>
    </source>
</evidence>
<evidence type="ECO:0000256" key="5">
    <source>
        <dbReference type="ARBA" id="ARBA00022679"/>
    </source>
</evidence>
<gene>
    <name evidence="11" type="ORF">GCM10009811_14010</name>
</gene>
<keyword evidence="6" id="KW-0479">Metal-binding</keyword>
<keyword evidence="8" id="KW-0460">Magnesium</keyword>
<evidence type="ECO:0000313" key="11">
    <source>
        <dbReference type="EMBL" id="GAA1790350.1"/>
    </source>
</evidence>
<organism evidence="11 12">
    <name type="scientific">Nostocoides veronense</name>
    <dbReference type="NCBI Taxonomy" id="330836"/>
    <lineage>
        <taxon>Bacteria</taxon>
        <taxon>Bacillati</taxon>
        <taxon>Actinomycetota</taxon>
        <taxon>Actinomycetes</taxon>
        <taxon>Micrococcales</taxon>
        <taxon>Intrasporangiaceae</taxon>
        <taxon>Nostocoides</taxon>
    </lineage>
</organism>
<evidence type="ECO:0000256" key="9">
    <source>
        <dbReference type="ARBA" id="ARBA00031306"/>
    </source>
</evidence>
<reference evidence="12" key="1">
    <citation type="journal article" date="2019" name="Int. J. Syst. Evol. Microbiol.">
        <title>The Global Catalogue of Microorganisms (GCM) 10K type strain sequencing project: providing services to taxonomists for standard genome sequencing and annotation.</title>
        <authorList>
            <consortium name="The Broad Institute Genomics Platform"/>
            <consortium name="The Broad Institute Genome Sequencing Center for Infectious Disease"/>
            <person name="Wu L."/>
            <person name="Ma J."/>
        </authorList>
    </citation>
    <scope>NUCLEOTIDE SEQUENCE [LARGE SCALE GENOMIC DNA]</scope>
    <source>
        <strain evidence="12">JCM 15592</strain>
    </source>
</reference>
<dbReference type="EC" id="2.7.1.180" evidence="2"/>
<dbReference type="EMBL" id="BAAAPO010000023">
    <property type="protein sequence ID" value="GAA1790350.1"/>
    <property type="molecule type" value="Genomic_DNA"/>
</dbReference>
<dbReference type="SUPFAM" id="SSF143631">
    <property type="entry name" value="ApbE-like"/>
    <property type="match status" value="1"/>
</dbReference>
<evidence type="ECO:0000313" key="12">
    <source>
        <dbReference type="Proteomes" id="UP001499938"/>
    </source>
</evidence>
<dbReference type="Proteomes" id="UP001499938">
    <property type="component" value="Unassembled WGS sequence"/>
</dbReference>
<dbReference type="GO" id="GO:0016740">
    <property type="term" value="F:transferase activity"/>
    <property type="evidence" value="ECO:0007669"/>
    <property type="project" value="UniProtKB-KW"/>
</dbReference>
<dbReference type="RefSeq" id="WP_344082912.1">
    <property type="nucleotide sequence ID" value="NZ_BAAAPO010000023.1"/>
</dbReference>
<comment type="cofactor">
    <cofactor evidence="1">
        <name>Mg(2+)</name>
        <dbReference type="ChEBI" id="CHEBI:18420"/>
    </cofactor>
</comment>
<accession>A0ABP4XPV2</accession>
<comment type="caution">
    <text evidence="11">The sequence shown here is derived from an EMBL/GenBank/DDBJ whole genome shotgun (WGS) entry which is preliminary data.</text>
</comment>
<sequence>MTAIALPRPVTIGGPTSARFPAIGTTHRIHVTNPSCLIEATAIAREELDLLDGAVSRFRPDSEISLLATRAAHGPAWIFASATLSHYLGESLRAARLTDGLVDPTVGAAVMASGYDADLLLVQRRPALTDPGADAVVPGWRHIDLDPATRRLSVPKGCLIDLGASAKAEAADRIAQRLADRLPGGFLVNLGGDIATSGELPDNGWRIGIEAANGSILQVVTGTGQAFATSSTQKRTWATGVGGERRHHIVDPRAGRTATSPWAQVTCAAASGLEANAASTAAIILGDQAPEWLRRNGIPARLDALDGSVTTTPGWPEADQ</sequence>
<proteinExistence type="predicted"/>
<dbReference type="Pfam" id="PF02424">
    <property type="entry name" value="ApbE"/>
    <property type="match status" value="1"/>
</dbReference>
<keyword evidence="7" id="KW-0274">FAD</keyword>
<evidence type="ECO:0000256" key="10">
    <source>
        <dbReference type="ARBA" id="ARBA00048540"/>
    </source>
</evidence>
<evidence type="ECO:0000256" key="1">
    <source>
        <dbReference type="ARBA" id="ARBA00001946"/>
    </source>
</evidence>
<evidence type="ECO:0000256" key="7">
    <source>
        <dbReference type="ARBA" id="ARBA00022827"/>
    </source>
</evidence>
<evidence type="ECO:0000256" key="8">
    <source>
        <dbReference type="ARBA" id="ARBA00022842"/>
    </source>
</evidence>
<keyword evidence="12" id="KW-1185">Reference proteome</keyword>
<evidence type="ECO:0000256" key="3">
    <source>
        <dbReference type="ARBA" id="ARBA00016337"/>
    </source>
</evidence>
<comment type="catalytic activity">
    <reaction evidence="10">
        <text>L-threonyl-[protein] + FAD = FMN-L-threonyl-[protein] + AMP + H(+)</text>
        <dbReference type="Rhea" id="RHEA:36847"/>
        <dbReference type="Rhea" id="RHEA-COMP:11060"/>
        <dbReference type="Rhea" id="RHEA-COMP:11061"/>
        <dbReference type="ChEBI" id="CHEBI:15378"/>
        <dbReference type="ChEBI" id="CHEBI:30013"/>
        <dbReference type="ChEBI" id="CHEBI:57692"/>
        <dbReference type="ChEBI" id="CHEBI:74257"/>
        <dbReference type="ChEBI" id="CHEBI:456215"/>
        <dbReference type="EC" id="2.7.1.180"/>
    </reaction>
</comment>
<dbReference type="PANTHER" id="PTHR30040">
    <property type="entry name" value="THIAMINE BIOSYNTHESIS LIPOPROTEIN APBE"/>
    <property type="match status" value="1"/>
</dbReference>
<protein>
    <recommendedName>
        <fullName evidence="3">FAD:protein FMN transferase</fullName>
        <ecNumber evidence="2">2.7.1.180</ecNumber>
    </recommendedName>
    <alternativeName>
        <fullName evidence="9">Flavin transferase</fullName>
    </alternativeName>
</protein>
<name>A0ABP4XPV2_9MICO</name>
<evidence type="ECO:0000256" key="6">
    <source>
        <dbReference type="ARBA" id="ARBA00022723"/>
    </source>
</evidence>